<reference evidence="1" key="1">
    <citation type="journal article" date="2014" name="Int. J. Syst. Evol. Microbiol.">
        <title>Complete genome sequence of Corynebacterium casei LMG S-19264T (=DSM 44701T), isolated from a smear-ripened cheese.</title>
        <authorList>
            <consortium name="US DOE Joint Genome Institute (JGI-PGF)"/>
            <person name="Walter F."/>
            <person name="Albersmeier A."/>
            <person name="Kalinowski J."/>
            <person name="Ruckert C."/>
        </authorList>
    </citation>
    <scope>NUCLEOTIDE SEQUENCE</scope>
    <source>
        <strain evidence="1">JCM 11219</strain>
    </source>
</reference>
<sequence>MRIAVLGLERNCVSSNALSCNGDINNATAIIDLNGGLRNLDIKAQLIITQGPEAFASVKRRIIGEVAVGSMVLRTLIGLGELNGDVVIKGTKGEAFGVSLNGKVILFARPLLIYLLHDPEPLVNEVKLLLNSTQSGVSVDDVVKELVSMVISERRNKKVSRTLAYLEEFLQDGDIGRLPPYILDALASVGAVQGNSVNRELIERIINEVRARVYPRRS</sequence>
<comment type="caution">
    <text evidence="1">The sequence shown here is derived from an EMBL/GenBank/DDBJ whole genome shotgun (WGS) entry which is preliminary data.</text>
</comment>
<dbReference type="OrthoDB" id="27455at2157"/>
<accession>A0A830EGZ2</accession>
<name>A0A830EGZ2_9CREN</name>
<organism evidence="1 2">
    <name type="scientific">Vulcanisaeta souniana JCM 11219</name>
    <dbReference type="NCBI Taxonomy" id="1293586"/>
    <lineage>
        <taxon>Archaea</taxon>
        <taxon>Thermoproteota</taxon>
        <taxon>Thermoprotei</taxon>
        <taxon>Thermoproteales</taxon>
        <taxon>Thermoproteaceae</taxon>
        <taxon>Vulcanisaeta</taxon>
    </lineage>
</organism>
<gene>
    <name evidence="1" type="ORF">GCM10007112_04270</name>
</gene>
<protein>
    <submittedName>
        <fullName evidence="1">Uncharacterized protein</fullName>
    </submittedName>
</protein>
<proteinExistence type="predicted"/>
<dbReference type="EMBL" id="BMNM01000001">
    <property type="protein sequence ID" value="GGI70448.1"/>
    <property type="molecule type" value="Genomic_DNA"/>
</dbReference>
<dbReference type="Proteomes" id="UP000657075">
    <property type="component" value="Unassembled WGS sequence"/>
</dbReference>
<evidence type="ECO:0000313" key="2">
    <source>
        <dbReference type="Proteomes" id="UP000657075"/>
    </source>
</evidence>
<reference evidence="1" key="2">
    <citation type="submission" date="2020-09" db="EMBL/GenBank/DDBJ databases">
        <authorList>
            <person name="Sun Q."/>
            <person name="Ohkuma M."/>
        </authorList>
    </citation>
    <scope>NUCLEOTIDE SEQUENCE</scope>
    <source>
        <strain evidence="1">JCM 11219</strain>
    </source>
</reference>
<evidence type="ECO:0000313" key="1">
    <source>
        <dbReference type="EMBL" id="GGI70448.1"/>
    </source>
</evidence>
<dbReference type="AlphaFoldDB" id="A0A830EGZ2"/>